<dbReference type="Pfam" id="PF00656">
    <property type="entry name" value="Peptidase_C14"/>
    <property type="match status" value="1"/>
</dbReference>
<keyword evidence="3" id="KW-0378">Hydrolase</keyword>
<evidence type="ECO:0000256" key="2">
    <source>
        <dbReference type="ARBA" id="ARBA00022703"/>
    </source>
</evidence>
<proteinExistence type="inferred from homology"/>
<protein>
    <recommendedName>
        <fullName evidence="5">Peptidase C14 caspase domain-containing protein</fullName>
    </recommendedName>
</protein>
<dbReference type="InterPro" id="IPR050452">
    <property type="entry name" value="Metacaspase"/>
</dbReference>
<evidence type="ECO:0000256" key="1">
    <source>
        <dbReference type="ARBA" id="ARBA00009005"/>
    </source>
</evidence>
<keyword evidence="2" id="KW-0053">Apoptosis</keyword>
<evidence type="ECO:0000256" key="4">
    <source>
        <dbReference type="ARBA" id="ARBA00023145"/>
    </source>
</evidence>
<keyword evidence="7" id="KW-1185">Reference proteome</keyword>
<keyword evidence="3" id="KW-0645">Protease</keyword>
<dbReference type="Gene3D" id="3.40.50.12660">
    <property type="match status" value="1"/>
</dbReference>
<organism evidence="6 7">
    <name type="scientific">Fusarium acuminatum</name>
    <dbReference type="NCBI Taxonomy" id="5515"/>
    <lineage>
        <taxon>Eukaryota</taxon>
        <taxon>Fungi</taxon>
        <taxon>Dikarya</taxon>
        <taxon>Ascomycota</taxon>
        <taxon>Pezizomycotina</taxon>
        <taxon>Sordariomycetes</taxon>
        <taxon>Hypocreomycetidae</taxon>
        <taxon>Hypocreales</taxon>
        <taxon>Nectriaceae</taxon>
        <taxon>Fusarium</taxon>
        <taxon>Fusarium tricinctum species complex</taxon>
    </lineage>
</organism>
<dbReference type="InterPro" id="IPR011600">
    <property type="entry name" value="Pept_C14_caspase"/>
</dbReference>
<keyword evidence="4" id="KW-0865">Zymogen</keyword>
<sequence length="378" mass="41929">MEPLTNNAFTCTDRNLLTVVATRKANPLLNRHMATRTMPPLNNSTTKELLLNSRSTATTKDLPSPTSIRDPVLLLPLLQPPSNSRKALLIGINYFNQRGQLRGCINDVRNMTAYLSENFGYKREDMVILTDDQQNPMSQPTKQNILRAMHWLVKDARPNDSLFFHYSGHGGQTKDLDGDEDDGYDEVIYPVDFRQTGHITDDEMHRIMVRPLQAGVRLTAIFDSCHSGTALDLPYIYSTQGILKEPNLAKEAGQGLLSVISSYSQGDLGGVASNIFGFIKKAANGDDARERTMRTKTSPADVIMWSGSKDDQTSADATIASQATGAMSWAFVSALKKSPQQSYVQLLNSIRDELATRYSQKPQLSCSHPLDTNLLFVL</sequence>
<dbReference type="EMBL" id="CP151263">
    <property type="protein sequence ID" value="WZH46459.1"/>
    <property type="molecule type" value="Genomic_DNA"/>
</dbReference>
<dbReference type="PANTHER" id="PTHR48104:SF30">
    <property type="entry name" value="METACASPASE-1"/>
    <property type="match status" value="1"/>
</dbReference>
<comment type="similarity">
    <text evidence="1">Belongs to the peptidase C14B family.</text>
</comment>
<name>A0ABZ2X086_9HYPO</name>
<accession>A0ABZ2X086</accession>
<dbReference type="InterPro" id="IPR029030">
    <property type="entry name" value="Caspase-like_dom_sf"/>
</dbReference>
<dbReference type="PANTHER" id="PTHR48104">
    <property type="entry name" value="METACASPASE-4"/>
    <property type="match status" value="1"/>
</dbReference>
<evidence type="ECO:0000259" key="5">
    <source>
        <dbReference type="Pfam" id="PF00656"/>
    </source>
</evidence>
<reference evidence="6 7" key="1">
    <citation type="submission" date="2024-04" db="EMBL/GenBank/DDBJ databases">
        <title>Complete genome sequence of Fusarium acuminatum.</title>
        <authorList>
            <person name="Lan B."/>
        </authorList>
    </citation>
    <scope>NUCLEOTIDE SEQUENCE [LARGE SCALE GENOMIC DNA]</scope>
    <source>
        <strain evidence="6">1A</strain>
    </source>
</reference>
<evidence type="ECO:0000313" key="7">
    <source>
        <dbReference type="Proteomes" id="UP001489902"/>
    </source>
</evidence>
<gene>
    <name evidence="6" type="ORF">QYS62_007539</name>
</gene>
<feature type="domain" description="Peptidase C14 caspase" evidence="5">
    <location>
        <begin position="85"/>
        <end position="370"/>
    </location>
</feature>
<dbReference type="SUPFAM" id="SSF52129">
    <property type="entry name" value="Caspase-like"/>
    <property type="match status" value="1"/>
</dbReference>
<keyword evidence="3" id="KW-0788">Thiol protease</keyword>
<evidence type="ECO:0000313" key="6">
    <source>
        <dbReference type="EMBL" id="WZH46459.1"/>
    </source>
</evidence>
<dbReference type="Proteomes" id="UP001489902">
    <property type="component" value="Chromosome 4"/>
</dbReference>
<evidence type="ECO:0000256" key="3">
    <source>
        <dbReference type="ARBA" id="ARBA00022807"/>
    </source>
</evidence>